<dbReference type="InterPro" id="IPR002109">
    <property type="entry name" value="Glutaredoxin"/>
</dbReference>
<reference evidence="2" key="1">
    <citation type="journal article" date="2014" name="Int. J. Syst. Evol. Microbiol.">
        <title>Complete genome sequence of Corynebacterium casei LMG S-19264T (=DSM 44701T), isolated from a smear-ripened cheese.</title>
        <authorList>
            <consortium name="US DOE Joint Genome Institute (JGI-PGF)"/>
            <person name="Walter F."/>
            <person name="Albersmeier A."/>
            <person name="Kalinowski J."/>
            <person name="Ruckert C."/>
        </authorList>
    </citation>
    <scope>NUCLEOTIDE SEQUENCE</scope>
    <source>
        <strain evidence="2">CCM 7086</strain>
    </source>
</reference>
<organism evidence="2 3">
    <name type="scientific">Oxalicibacterium flavum</name>
    <dbReference type="NCBI Taxonomy" id="179467"/>
    <lineage>
        <taxon>Bacteria</taxon>
        <taxon>Pseudomonadati</taxon>
        <taxon>Pseudomonadota</taxon>
        <taxon>Betaproteobacteria</taxon>
        <taxon>Burkholderiales</taxon>
        <taxon>Oxalobacteraceae</taxon>
        <taxon>Oxalicibacterium</taxon>
    </lineage>
</organism>
<dbReference type="PROSITE" id="PS51354">
    <property type="entry name" value="GLUTAREDOXIN_2"/>
    <property type="match status" value="1"/>
</dbReference>
<evidence type="ECO:0000313" key="3">
    <source>
        <dbReference type="Proteomes" id="UP000620266"/>
    </source>
</evidence>
<dbReference type="Pfam" id="PF00462">
    <property type="entry name" value="Glutaredoxin"/>
    <property type="match status" value="1"/>
</dbReference>
<dbReference type="Proteomes" id="UP000620266">
    <property type="component" value="Unassembled WGS sequence"/>
</dbReference>
<dbReference type="EMBL" id="BMCG01000001">
    <property type="protein sequence ID" value="GGB99496.1"/>
    <property type="molecule type" value="Genomic_DNA"/>
</dbReference>
<dbReference type="InterPro" id="IPR036249">
    <property type="entry name" value="Thioredoxin-like_sf"/>
</dbReference>
<dbReference type="SUPFAM" id="SSF52833">
    <property type="entry name" value="Thioredoxin-like"/>
    <property type="match status" value="1"/>
</dbReference>
<comment type="caution">
    <text evidence="2">The sequence shown here is derived from an EMBL/GenBank/DDBJ whole genome shotgun (WGS) entry which is preliminary data.</text>
</comment>
<accession>A0A8J2XWS5</accession>
<dbReference type="AlphaFoldDB" id="A0A8J2XWS5"/>
<reference evidence="2" key="2">
    <citation type="submission" date="2020-09" db="EMBL/GenBank/DDBJ databases">
        <authorList>
            <person name="Sun Q."/>
            <person name="Sedlacek I."/>
        </authorList>
    </citation>
    <scope>NUCLEOTIDE SEQUENCE</scope>
    <source>
        <strain evidence="2">CCM 7086</strain>
    </source>
</reference>
<name>A0A8J2XWS5_9BURK</name>
<proteinExistence type="predicted"/>
<feature type="domain" description="Glutaredoxin" evidence="1">
    <location>
        <begin position="48"/>
        <end position="101"/>
    </location>
</feature>
<gene>
    <name evidence="2" type="ORF">GCM10007205_06030</name>
</gene>
<keyword evidence="3" id="KW-1185">Reference proteome</keyword>
<evidence type="ECO:0000259" key="1">
    <source>
        <dbReference type="Pfam" id="PF00462"/>
    </source>
</evidence>
<dbReference type="Gene3D" id="3.40.30.10">
    <property type="entry name" value="Glutaredoxin"/>
    <property type="match status" value="1"/>
</dbReference>
<protein>
    <recommendedName>
        <fullName evidence="1">Glutaredoxin domain-containing protein</fullName>
    </recommendedName>
</protein>
<evidence type="ECO:0000313" key="2">
    <source>
        <dbReference type="EMBL" id="GGB99496.1"/>
    </source>
</evidence>
<dbReference type="RefSeq" id="WP_188394673.1">
    <property type="nucleotide sequence ID" value="NZ_BMCG01000001.1"/>
</dbReference>
<sequence length="118" mass="12872">MSRPLLPSHSVAPSVLEAMSAYHRQTIDEVTSAIAANRIVVVGMAQNPFVGKVRKALSDAGVQFRYLEYGSYLSMWKPRLAIKMWSGWPTFPQVFVDGVLIGGHAETVAALRAGTIRA</sequence>